<reference evidence="1 2" key="1">
    <citation type="submission" date="2021-04" db="EMBL/GenBank/DDBJ databases">
        <authorList>
            <person name="Huq M.A."/>
        </authorList>
    </citation>
    <scope>NUCLEOTIDE SEQUENCE [LARGE SCALE GENOMIC DNA]</scope>
    <source>
        <strain evidence="1 2">MAH-13</strain>
    </source>
</reference>
<sequence>MAFSTPPPVQPGQARGSVVLGVGRDAAHSSHEAAAHTAIAQQLADLLHYDFAGAYVPGQPYSGPLYFVPGDVLTGLDSAAACGIRSASDLFGGVVPDRVVASKAITHPLVDAPTRVPQGWSATFAERVRAVVLPGYSAYAPADARRAGRALLHLGPVRIKPAHGNAGRGQRVARDIGELDAIVADVDEDAFASDGLVLETDLLDLTTWSVGQVRVDHHTIAYYGTQWLTRDNAGEVAYGGSSLRVHRGGFDALLREPLPPPVREAAAQAQLYDEAARQCFPRMFASRRNYDVVQGKDHRGHAHAGVLESSWRIGGASGAEAAALLRLRDEPGRRWLGVRTEERYGSDTEPPPGATVLFHGTDPAVGPLLKFTVVEDDDDT</sequence>
<dbReference type="InterPro" id="IPR021519">
    <property type="entry name" value="DUF3182"/>
</dbReference>
<name>A0ABS4DJL1_9GAMM</name>
<comment type="caution">
    <text evidence="1">The sequence shown here is derived from an EMBL/GenBank/DDBJ whole genome shotgun (WGS) entry which is preliminary data.</text>
</comment>
<accession>A0ABS4DJL1</accession>
<protein>
    <submittedName>
        <fullName evidence="1">DUF3182 family protein</fullName>
    </submittedName>
</protein>
<dbReference type="EMBL" id="JAGJRS010000007">
    <property type="protein sequence ID" value="MBP1473247.1"/>
    <property type="molecule type" value="Genomic_DNA"/>
</dbReference>
<evidence type="ECO:0000313" key="1">
    <source>
        <dbReference type="EMBL" id="MBP1473247.1"/>
    </source>
</evidence>
<keyword evidence="2" id="KW-1185">Reference proteome</keyword>
<proteinExistence type="predicted"/>
<dbReference type="Pfam" id="PF11379">
    <property type="entry name" value="DUF3182"/>
    <property type="match status" value="1"/>
</dbReference>
<evidence type="ECO:0000313" key="2">
    <source>
        <dbReference type="Proteomes" id="UP000823790"/>
    </source>
</evidence>
<dbReference type="Proteomes" id="UP000823790">
    <property type="component" value="Unassembled WGS sequence"/>
</dbReference>
<dbReference type="SUPFAM" id="SSF56059">
    <property type="entry name" value="Glutathione synthetase ATP-binding domain-like"/>
    <property type="match status" value="1"/>
</dbReference>
<gene>
    <name evidence="1" type="ORF">J7I44_02995</name>
</gene>
<organism evidence="1 2">
    <name type="scientific">Frateuria flava</name>
    <dbReference type="NCBI Taxonomy" id="2821489"/>
    <lineage>
        <taxon>Bacteria</taxon>
        <taxon>Pseudomonadati</taxon>
        <taxon>Pseudomonadota</taxon>
        <taxon>Gammaproteobacteria</taxon>
        <taxon>Lysobacterales</taxon>
        <taxon>Rhodanobacteraceae</taxon>
        <taxon>Frateuria</taxon>
    </lineage>
</organism>
<dbReference type="RefSeq" id="WP_209615495.1">
    <property type="nucleotide sequence ID" value="NZ_JAGJRS010000007.1"/>
</dbReference>